<evidence type="ECO:0000313" key="8">
    <source>
        <dbReference type="Proteomes" id="UP000002494"/>
    </source>
</evidence>
<evidence type="ECO:0000313" key="11">
    <source>
        <dbReference type="RGD" id="621337"/>
    </source>
</evidence>
<keyword evidence="8" id="KW-1185">Reference proteome</keyword>
<name>A0A8I5ZLT1_RAT</name>
<evidence type="ECO:0000256" key="1">
    <source>
        <dbReference type="ARBA" id="ARBA00004496"/>
    </source>
</evidence>
<reference evidence="7" key="1">
    <citation type="submission" date="2024-01" db="EMBL/GenBank/DDBJ databases">
        <title>GRCr8: a new rat reference genome assembly contstructed from accurate long reads and long range scaffolding.</title>
        <authorList>
            <person name="Doris P.A."/>
            <person name="Kalbfleisch T."/>
            <person name="Li K."/>
            <person name="Howe K."/>
            <person name="Wood J."/>
        </authorList>
    </citation>
    <scope>NUCLEOTIDE SEQUENCE [LARGE SCALE GENOMIC DNA]</scope>
    <source>
        <strain evidence="7">Brown Norway</strain>
    </source>
</reference>
<evidence type="ECO:0000256" key="4">
    <source>
        <dbReference type="ARBA" id="ARBA00022679"/>
    </source>
</evidence>
<keyword evidence="3" id="KW-0963">Cytoplasm</keyword>
<reference evidence="7" key="3">
    <citation type="submission" date="2025-09" db="UniProtKB">
        <authorList>
            <consortium name="Ensembl"/>
        </authorList>
    </citation>
    <scope>IDENTIFICATION</scope>
    <source>
        <strain evidence="7">Brown Norway</strain>
    </source>
</reference>
<dbReference type="GeneTree" id="ENSGT00940000154432"/>
<keyword evidence="4 5" id="KW-0808">Transferase</keyword>
<dbReference type="EC" id="2.8.2.-" evidence="5"/>
<dbReference type="InterPro" id="IPR000863">
    <property type="entry name" value="Sulfotransferase_dom"/>
</dbReference>
<evidence type="ECO:0000256" key="2">
    <source>
        <dbReference type="ARBA" id="ARBA00005771"/>
    </source>
</evidence>
<evidence type="ECO:0000259" key="6">
    <source>
        <dbReference type="Pfam" id="PF00685"/>
    </source>
</evidence>
<evidence type="ECO:0000313" key="7">
    <source>
        <dbReference type="Ensembl" id="ENSRNOP00000078712.1"/>
    </source>
</evidence>
<dbReference type="Proteomes" id="UP000002494">
    <property type="component" value="Chromosome 1"/>
</dbReference>
<keyword evidence="12" id="KW-1267">Proteomics identification</keyword>
<evidence type="ECO:0000313" key="10">
    <source>
        <dbReference type="RGD" id="3727"/>
    </source>
</evidence>
<dbReference type="RGD" id="3727">
    <property type="gene designation" value="Sult2a6"/>
</dbReference>
<dbReference type="GO" id="GO:0005737">
    <property type="term" value="C:cytoplasm"/>
    <property type="evidence" value="ECO:0007669"/>
    <property type="project" value="UniProtKB-SubCell"/>
</dbReference>
<dbReference type="GO" id="GO:0008146">
    <property type="term" value="F:sulfotransferase activity"/>
    <property type="evidence" value="ECO:0007669"/>
    <property type="project" value="InterPro"/>
</dbReference>
<evidence type="ECO:0000256" key="3">
    <source>
        <dbReference type="ARBA" id="ARBA00022490"/>
    </source>
</evidence>
<evidence type="ECO:0000313" key="9">
    <source>
        <dbReference type="RGD" id="1306542"/>
    </source>
</evidence>
<dbReference type="InterPro" id="IPR027417">
    <property type="entry name" value="P-loop_NTPase"/>
</dbReference>
<dbReference type="Ensembl" id="ENSRNOT00000112779.2">
    <property type="protein sequence ID" value="ENSRNOP00000078712.1"/>
    <property type="gene ID" value="ENSRNOG00000047986.4"/>
</dbReference>
<evidence type="ECO:0007829" key="12">
    <source>
        <dbReference type="PeptideAtlas" id="A0A8I5ZLT1"/>
    </source>
</evidence>
<sequence>MPDYTWFEGIPFPAFGIPKETLQNVCNKFVVKEEDLILLTYPKSGTNWLIEIVCLIQTKGDPKWIQSVTIWDRSPWIETDLGYDMLIKKKGPRLITSHLPMHLFSKSLFSSKAKDTMGTIKKICDFLGKKLEPDELDLVLKYSSFQVMKENNMSNYNLMEKELILPGFTFMRNGTTGDWKNHFTVAQAEAFDKVFQEKMAGFPPGMFPWD</sequence>
<dbReference type="Gene3D" id="3.40.50.300">
    <property type="entry name" value="P-loop containing nucleotide triphosphate hydrolases"/>
    <property type="match status" value="2"/>
</dbReference>
<organism evidence="7 8">
    <name type="scientific">Rattus norvegicus</name>
    <name type="common">Rat</name>
    <dbReference type="NCBI Taxonomy" id="10116"/>
    <lineage>
        <taxon>Eukaryota</taxon>
        <taxon>Metazoa</taxon>
        <taxon>Chordata</taxon>
        <taxon>Craniata</taxon>
        <taxon>Vertebrata</taxon>
        <taxon>Euteleostomi</taxon>
        <taxon>Mammalia</taxon>
        <taxon>Eutheria</taxon>
        <taxon>Euarchontoglires</taxon>
        <taxon>Glires</taxon>
        <taxon>Rodentia</taxon>
        <taxon>Myomorpha</taxon>
        <taxon>Muroidea</taxon>
        <taxon>Muridae</taxon>
        <taxon>Murinae</taxon>
        <taxon>Rattus</taxon>
    </lineage>
</organism>
<gene>
    <name evidence="10" type="primary">Sult2a6</name>
    <name evidence="11" type="synonym">Sult2a1</name>
    <name evidence="7 9" type="synonym">Sult2a2</name>
</gene>
<dbReference type="RGD" id="621337">
    <property type="gene designation" value="Sult2a1"/>
</dbReference>
<feature type="domain" description="Sulfotransferase" evidence="6">
    <location>
        <begin position="114"/>
        <end position="202"/>
    </location>
</feature>
<dbReference type="Pfam" id="PF00685">
    <property type="entry name" value="Sulfotransfer_1"/>
    <property type="match status" value="1"/>
</dbReference>
<evidence type="ECO:0000256" key="5">
    <source>
        <dbReference type="RuleBase" id="RU361155"/>
    </source>
</evidence>
<dbReference type="PANTHER" id="PTHR11783">
    <property type="entry name" value="SULFOTRANSFERASE SULT"/>
    <property type="match status" value="1"/>
</dbReference>
<reference evidence="7" key="2">
    <citation type="submission" date="2025-08" db="UniProtKB">
        <authorList>
            <consortium name="Ensembl"/>
        </authorList>
    </citation>
    <scope>IDENTIFICATION</scope>
    <source>
        <strain evidence="7">Brown Norway</strain>
    </source>
</reference>
<accession>A0A8I5ZLT1</accession>
<dbReference type="AlphaFoldDB" id="A0A8I5ZLT1"/>
<proteinExistence type="evidence at protein level"/>
<protein>
    <recommendedName>
        <fullName evidence="5">Sulfotransferase</fullName>
        <ecNumber evidence="5">2.8.2.-</ecNumber>
    </recommendedName>
</protein>
<comment type="subcellular location">
    <subcellularLocation>
        <location evidence="1">Cytoplasm</location>
    </subcellularLocation>
</comment>
<dbReference type="RGD" id="1306542">
    <property type="gene designation" value="Sult2a2"/>
</dbReference>
<comment type="similarity">
    <text evidence="2 5">Belongs to the sulfotransferase 1 family.</text>
</comment>
<dbReference type="SUPFAM" id="SSF52540">
    <property type="entry name" value="P-loop containing nucleoside triphosphate hydrolases"/>
    <property type="match status" value="1"/>
</dbReference>